<keyword evidence="8" id="KW-1185">Reference proteome</keyword>
<organism evidence="7 8">
    <name type="scientific">Selenomonas ruminis</name>
    <dbReference type="NCBI Taxonomy" id="2593411"/>
    <lineage>
        <taxon>Bacteria</taxon>
        <taxon>Bacillati</taxon>
        <taxon>Bacillota</taxon>
        <taxon>Negativicutes</taxon>
        <taxon>Selenomonadales</taxon>
        <taxon>Selenomonadaceae</taxon>
        <taxon>Selenomonas</taxon>
    </lineage>
</organism>
<evidence type="ECO:0000256" key="5">
    <source>
        <dbReference type="ARBA" id="ARBA00023136"/>
    </source>
</evidence>
<sequence>MENLFAGMFSPEWLAALSGILLLDLLLSGDNAILIALACKNLPNHNRRKAILIGGFGAVFIRIICTLFATGILATPYIEAIGGAALLYIAVKLVTDHREEKGEEASQPTTFAAAVRTILIADFIMSIDNILSLAGVANTVPEGKWSLIICGLLISIPIVLFGAQVFLMIMLKVPALIYAGAAILGYTAAELMVADKAVGACLLPYALYLKIAFVAAVLLIGWYINHHNKE</sequence>
<protein>
    <submittedName>
        <fullName evidence="7">YjbE family putative metal transport protein</fullName>
    </submittedName>
</protein>
<evidence type="ECO:0000313" key="7">
    <source>
        <dbReference type="EMBL" id="TYZ22263.1"/>
    </source>
</evidence>
<accession>A0A5D6W1P7</accession>
<evidence type="ECO:0000256" key="4">
    <source>
        <dbReference type="ARBA" id="ARBA00022989"/>
    </source>
</evidence>
<feature type="transmembrane region" description="Helical" evidence="6">
    <location>
        <begin position="145"/>
        <end position="168"/>
    </location>
</feature>
<dbReference type="Proteomes" id="UP000323646">
    <property type="component" value="Unassembled WGS sequence"/>
</dbReference>
<comment type="subcellular location">
    <subcellularLocation>
        <location evidence="1">Membrane</location>
        <topology evidence="1">Multi-pass membrane protein</topology>
    </subcellularLocation>
</comment>
<evidence type="ECO:0000256" key="3">
    <source>
        <dbReference type="ARBA" id="ARBA00022692"/>
    </source>
</evidence>
<dbReference type="PANTHER" id="PTHR30238">
    <property type="entry name" value="MEMBRANE BOUND PREDICTED REDOX MODULATOR"/>
    <property type="match status" value="1"/>
</dbReference>
<dbReference type="RefSeq" id="WP_149171609.1">
    <property type="nucleotide sequence ID" value="NZ_VTOY01000006.1"/>
</dbReference>
<feature type="transmembrane region" description="Helical" evidence="6">
    <location>
        <begin position="13"/>
        <end position="38"/>
    </location>
</feature>
<dbReference type="NCBIfam" id="TIGR03717">
    <property type="entry name" value="R_switched_YjbE"/>
    <property type="match status" value="1"/>
</dbReference>
<feature type="transmembrane region" description="Helical" evidence="6">
    <location>
        <begin position="77"/>
        <end position="95"/>
    </location>
</feature>
<feature type="transmembrane region" description="Helical" evidence="6">
    <location>
        <begin position="205"/>
        <end position="224"/>
    </location>
</feature>
<evidence type="ECO:0000313" key="8">
    <source>
        <dbReference type="Proteomes" id="UP000323646"/>
    </source>
</evidence>
<dbReference type="EMBL" id="VTOY01000006">
    <property type="protein sequence ID" value="TYZ22263.1"/>
    <property type="molecule type" value="Genomic_DNA"/>
</dbReference>
<name>A0A5D6W1P7_9FIRM</name>
<evidence type="ECO:0000256" key="2">
    <source>
        <dbReference type="ARBA" id="ARBA00007511"/>
    </source>
</evidence>
<comment type="caution">
    <text evidence="7">The sequence shown here is derived from an EMBL/GenBank/DDBJ whole genome shotgun (WGS) entry which is preliminary data.</text>
</comment>
<evidence type="ECO:0000256" key="1">
    <source>
        <dbReference type="ARBA" id="ARBA00004141"/>
    </source>
</evidence>
<dbReference type="PANTHER" id="PTHR30238:SF4">
    <property type="entry name" value="SLL1022 PROTEIN"/>
    <property type="match status" value="1"/>
</dbReference>
<keyword evidence="4 6" id="KW-1133">Transmembrane helix</keyword>
<dbReference type="InterPro" id="IPR005496">
    <property type="entry name" value="Integral_membrane_TerC"/>
</dbReference>
<proteinExistence type="inferred from homology"/>
<feature type="transmembrane region" description="Helical" evidence="6">
    <location>
        <begin position="175"/>
        <end position="193"/>
    </location>
</feature>
<keyword evidence="5 6" id="KW-0472">Membrane</keyword>
<evidence type="ECO:0000256" key="6">
    <source>
        <dbReference type="SAM" id="Phobius"/>
    </source>
</evidence>
<comment type="similarity">
    <text evidence="2">Belongs to the TerC family.</text>
</comment>
<feature type="transmembrane region" description="Helical" evidence="6">
    <location>
        <begin position="50"/>
        <end position="71"/>
    </location>
</feature>
<gene>
    <name evidence="7" type="ORF">FZ040_08575</name>
</gene>
<dbReference type="Pfam" id="PF03741">
    <property type="entry name" value="TerC"/>
    <property type="match status" value="1"/>
</dbReference>
<dbReference type="OrthoDB" id="5295733at2"/>
<reference evidence="7 8" key="1">
    <citation type="submission" date="2019-08" db="EMBL/GenBank/DDBJ databases">
        <title>Selenomonas sp. mPRGC5 and Selenomonas sp. mPRGC8 isolated from ruminal fluid of dairy goat (Capra hircus).</title>
        <authorList>
            <person name="Poothong S."/>
            <person name="Nuengjamnong C."/>
            <person name="Tanasupawat S."/>
        </authorList>
    </citation>
    <scope>NUCLEOTIDE SEQUENCE [LARGE SCALE GENOMIC DNA]</scope>
    <source>
        <strain evidence="8">mPRGC5</strain>
    </source>
</reference>
<dbReference type="AlphaFoldDB" id="A0A5D6W1P7"/>
<dbReference type="GO" id="GO:0016020">
    <property type="term" value="C:membrane"/>
    <property type="evidence" value="ECO:0007669"/>
    <property type="project" value="UniProtKB-SubCell"/>
</dbReference>
<dbReference type="InterPro" id="IPR022301">
    <property type="entry name" value="Integral_membrane_YjbE"/>
</dbReference>
<keyword evidence="3 6" id="KW-0812">Transmembrane</keyword>